<evidence type="ECO:0000313" key="2">
    <source>
        <dbReference type="EMBL" id="OHA61684.1"/>
    </source>
</evidence>
<organism evidence="2 3">
    <name type="scientific">Candidatus Wildermuthbacteria bacterium GWA2_46_15</name>
    <dbReference type="NCBI Taxonomy" id="1802443"/>
    <lineage>
        <taxon>Bacteria</taxon>
        <taxon>Candidatus Wildermuthiibacteriota</taxon>
    </lineage>
</organism>
<comment type="caution">
    <text evidence="2">The sequence shown here is derived from an EMBL/GenBank/DDBJ whole genome shotgun (WGS) entry which is preliminary data.</text>
</comment>
<dbReference type="EMBL" id="MHTO01000029">
    <property type="protein sequence ID" value="OHA61684.1"/>
    <property type="molecule type" value="Genomic_DNA"/>
</dbReference>
<reference evidence="2 3" key="1">
    <citation type="journal article" date="2016" name="Nat. Commun.">
        <title>Thousands of microbial genomes shed light on interconnected biogeochemical processes in an aquifer system.</title>
        <authorList>
            <person name="Anantharaman K."/>
            <person name="Brown C.T."/>
            <person name="Hug L.A."/>
            <person name="Sharon I."/>
            <person name="Castelle C.J."/>
            <person name="Probst A.J."/>
            <person name="Thomas B.C."/>
            <person name="Singh A."/>
            <person name="Wilkins M.J."/>
            <person name="Karaoz U."/>
            <person name="Brodie E.L."/>
            <person name="Williams K.H."/>
            <person name="Hubbard S.S."/>
            <person name="Banfield J.F."/>
        </authorList>
    </citation>
    <scope>NUCLEOTIDE SEQUENCE [LARGE SCALE GENOMIC DNA]</scope>
</reference>
<sequence length="189" mass="22064">MARKSGVKERAGRKGRAIVTRASIKEMPPDITELDYNLPGRDETETINKYERNIKDVRSTDLDPLQRLMAQEAGLNPDDLDSTPGEIQLNDQQLSELRSVVGRERIRNKLFRSGYDKEEVDIMMQNIERYLDKNDNLSETGDWYKVQRRHFVKKDNKNIIKRSEHSKRIARKISKQKPGHSRFKKVALN</sequence>
<feature type="region of interest" description="Disordered" evidence="1">
    <location>
        <begin position="164"/>
        <end position="189"/>
    </location>
</feature>
<evidence type="ECO:0000256" key="1">
    <source>
        <dbReference type="SAM" id="MobiDB-lite"/>
    </source>
</evidence>
<name>A0A1G2QLZ6_9BACT</name>
<proteinExistence type="predicted"/>
<dbReference type="Proteomes" id="UP000179245">
    <property type="component" value="Unassembled WGS sequence"/>
</dbReference>
<dbReference type="AlphaFoldDB" id="A0A1G2QLZ6"/>
<protein>
    <submittedName>
        <fullName evidence="2">Uncharacterized protein</fullName>
    </submittedName>
</protein>
<evidence type="ECO:0000313" key="3">
    <source>
        <dbReference type="Proteomes" id="UP000179245"/>
    </source>
</evidence>
<feature type="compositionally biased region" description="Basic residues" evidence="1">
    <location>
        <begin position="168"/>
        <end position="189"/>
    </location>
</feature>
<accession>A0A1G2QLZ6</accession>
<gene>
    <name evidence="2" type="ORF">A2117_02760</name>
</gene>